<gene>
    <name evidence="2" type="ORF">E3D00_07595</name>
</gene>
<dbReference type="Proteomes" id="UP000316313">
    <property type="component" value="Chromosome"/>
</dbReference>
<organism evidence="2 3">
    <name type="scientific">Swingsia samuiensis</name>
    <dbReference type="NCBI Taxonomy" id="1293412"/>
    <lineage>
        <taxon>Bacteria</taxon>
        <taxon>Pseudomonadati</taxon>
        <taxon>Pseudomonadota</taxon>
        <taxon>Alphaproteobacteria</taxon>
        <taxon>Acetobacterales</taxon>
        <taxon>Acetobacteraceae</taxon>
        <taxon>Swingsia</taxon>
    </lineage>
</organism>
<protein>
    <submittedName>
        <fullName evidence="2">Uncharacterized protein</fullName>
    </submittedName>
</protein>
<evidence type="ECO:0000313" key="2">
    <source>
        <dbReference type="EMBL" id="QDH17441.1"/>
    </source>
</evidence>
<accession>A0A4Y6UM18</accession>
<dbReference type="EMBL" id="CP038141">
    <property type="protein sequence ID" value="QDH17441.1"/>
    <property type="molecule type" value="Genomic_DNA"/>
</dbReference>
<sequence>MGLPDNFSDVAFESVWGNEQTDIINDIERLEKELLDLKCKLEDEELDEEPDEAEIERLEALIYNCQEEIDELKYSLG</sequence>
<keyword evidence="3" id="KW-1185">Reference proteome</keyword>
<dbReference type="AlphaFoldDB" id="A0A4Y6UM18"/>
<evidence type="ECO:0000313" key="3">
    <source>
        <dbReference type="Proteomes" id="UP000316313"/>
    </source>
</evidence>
<keyword evidence="1" id="KW-0175">Coiled coil</keyword>
<dbReference type="KEGG" id="ssam:E3D00_07595"/>
<dbReference type="RefSeq" id="WP_141461391.1">
    <property type="nucleotide sequence ID" value="NZ_CP038141.1"/>
</dbReference>
<feature type="coiled-coil region" evidence="1">
    <location>
        <begin position="20"/>
        <end position="75"/>
    </location>
</feature>
<evidence type="ECO:0000256" key="1">
    <source>
        <dbReference type="SAM" id="Coils"/>
    </source>
</evidence>
<reference evidence="2 3" key="1">
    <citation type="submission" date="2019-03" db="EMBL/GenBank/DDBJ databases">
        <title>The complete genome sequence of Swingsia samuiensis NBRC107927(T).</title>
        <authorList>
            <person name="Chua K.-O."/>
            <person name="Chan K.-G."/>
            <person name="See-Too W.-S."/>
        </authorList>
    </citation>
    <scope>NUCLEOTIDE SEQUENCE [LARGE SCALE GENOMIC DNA]</scope>
    <source>
        <strain evidence="2 3">AH83</strain>
    </source>
</reference>
<name>A0A4Y6UM18_9PROT</name>
<proteinExistence type="predicted"/>